<name>A0A511QCB2_9VIBR</name>
<dbReference type="Proteomes" id="UP000321922">
    <property type="component" value="Unassembled WGS sequence"/>
</dbReference>
<evidence type="ECO:0000313" key="1">
    <source>
        <dbReference type="EMBL" id="GEM74837.1"/>
    </source>
</evidence>
<evidence type="ECO:0000313" key="2">
    <source>
        <dbReference type="Proteomes" id="UP000321922"/>
    </source>
</evidence>
<dbReference type="Pfam" id="PF22814">
    <property type="entry name" value="WelO5"/>
    <property type="match status" value="1"/>
</dbReference>
<comment type="caution">
    <text evidence="1">The sequence shown here is derived from an EMBL/GenBank/DDBJ whole genome shotgun (WGS) entry which is preliminary data.</text>
</comment>
<accession>A0A511QCB2</accession>
<evidence type="ECO:0008006" key="3">
    <source>
        <dbReference type="Google" id="ProtNLM"/>
    </source>
</evidence>
<keyword evidence="2" id="KW-1185">Reference proteome</keyword>
<dbReference type="InterPro" id="IPR055091">
    <property type="entry name" value="WelO5-like"/>
</dbReference>
<reference evidence="1 2" key="1">
    <citation type="submission" date="2019-07" db="EMBL/GenBank/DDBJ databases">
        <title>Whole genome shotgun sequence of Vibrio sagamiensis NBRC 104589.</title>
        <authorList>
            <person name="Hosoyama A."/>
            <person name="Uohara A."/>
            <person name="Ohji S."/>
            <person name="Ichikawa N."/>
        </authorList>
    </citation>
    <scope>NUCLEOTIDE SEQUENCE [LARGE SCALE GENOMIC DNA]</scope>
    <source>
        <strain evidence="1 2">NBRC 104589</strain>
    </source>
</reference>
<gene>
    <name evidence="1" type="ORF">VSA01S_09490</name>
</gene>
<dbReference type="AlphaFoldDB" id="A0A511QCB2"/>
<protein>
    <recommendedName>
        <fullName evidence="3">Prolyl 4-hydroxylase alpha subunit Fe(2+) 2OG dioxygenase domain-containing protein</fullName>
    </recommendedName>
</protein>
<dbReference type="OrthoDB" id="6532393at2"/>
<sequence>MKGNWIKKELCELNKENMDLLLNFKIPGIIIKNFISYDICQEVSNRLIATNFSGYDHLNNIPVQQLGLCHNQYAHADKEIYFSKCNAAEKEIKKIYKNLNINPVNKIINLLNENLDMNVGIYEEEGFGKYFAGAFRSFKGHGRLHADHAPSHIKQSWAVTELVKQLTWNIYYCIYEQKGGELIIYDTIHTDKNDHMKVDNEYYFPYEVLEREDHIKVRPNVGDLIIFNTQNFHEILGQPNGNRISQTSFMGLTKSGNLKLWS</sequence>
<organism evidence="1 2">
    <name type="scientific">Vibrio sagamiensis NBRC 104589</name>
    <dbReference type="NCBI Taxonomy" id="1219064"/>
    <lineage>
        <taxon>Bacteria</taxon>
        <taxon>Pseudomonadati</taxon>
        <taxon>Pseudomonadota</taxon>
        <taxon>Gammaproteobacteria</taxon>
        <taxon>Vibrionales</taxon>
        <taxon>Vibrionaceae</taxon>
        <taxon>Vibrio</taxon>
    </lineage>
</organism>
<dbReference type="Gene3D" id="2.60.120.620">
    <property type="entry name" value="q2cbj1_9rhob like domain"/>
    <property type="match status" value="1"/>
</dbReference>
<dbReference type="RefSeq" id="WP_039981332.1">
    <property type="nucleotide sequence ID" value="NZ_BJXJ01000007.1"/>
</dbReference>
<dbReference type="EMBL" id="BJXJ01000007">
    <property type="protein sequence ID" value="GEM74837.1"/>
    <property type="molecule type" value="Genomic_DNA"/>
</dbReference>
<proteinExistence type="predicted"/>